<gene>
    <name evidence="1" type="ORF">PMEA_00027013</name>
</gene>
<organism evidence="1 2">
    <name type="scientific">Pocillopora meandrina</name>
    <dbReference type="NCBI Taxonomy" id="46732"/>
    <lineage>
        <taxon>Eukaryota</taxon>
        <taxon>Metazoa</taxon>
        <taxon>Cnidaria</taxon>
        <taxon>Anthozoa</taxon>
        <taxon>Hexacorallia</taxon>
        <taxon>Scleractinia</taxon>
        <taxon>Astrocoeniina</taxon>
        <taxon>Pocilloporidae</taxon>
        <taxon>Pocillopora</taxon>
    </lineage>
</organism>
<dbReference type="Proteomes" id="UP001159428">
    <property type="component" value="Unassembled WGS sequence"/>
</dbReference>
<reference evidence="1 2" key="1">
    <citation type="submission" date="2022-05" db="EMBL/GenBank/DDBJ databases">
        <authorList>
            <consortium name="Genoscope - CEA"/>
            <person name="William W."/>
        </authorList>
    </citation>
    <scope>NUCLEOTIDE SEQUENCE [LARGE SCALE GENOMIC DNA]</scope>
</reference>
<name>A0AAU9XNN4_9CNID</name>
<proteinExistence type="predicted"/>
<accession>A0AAU9XNN4</accession>
<keyword evidence="2" id="KW-1185">Reference proteome</keyword>
<dbReference type="EMBL" id="CALNXJ010000052">
    <property type="protein sequence ID" value="CAH3153149.1"/>
    <property type="molecule type" value="Genomic_DNA"/>
</dbReference>
<dbReference type="AlphaFoldDB" id="A0AAU9XNN4"/>
<comment type="caution">
    <text evidence="1">The sequence shown here is derived from an EMBL/GenBank/DDBJ whole genome shotgun (WGS) entry which is preliminary data.</text>
</comment>
<sequence>MTIRTKTIQWNESRTSCSPYNTNFWLPFICGKKPCIIGKTKRTSLHSLSLVFNASQYFGMEESNTRIPQINPIAPTVIHHSFFLCCQFPREFSNVNVGSIFLESVDLFQAYEILLFKTDDMS</sequence>
<protein>
    <submittedName>
        <fullName evidence="1">Uncharacterized protein</fullName>
    </submittedName>
</protein>
<evidence type="ECO:0000313" key="2">
    <source>
        <dbReference type="Proteomes" id="UP001159428"/>
    </source>
</evidence>
<evidence type="ECO:0000313" key="1">
    <source>
        <dbReference type="EMBL" id="CAH3153149.1"/>
    </source>
</evidence>